<dbReference type="EMBL" id="CP163440">
    <property type="protein sequence ID" value="XDQ66489.1"/>
    <property type="molecule type" value="Genomic_DNA"/>
</dbReference>
<dbReference type="Gene3D" id="2.130.10.10">
    <property type="entry name" value="YVTN repeat-like/Quinoprotein amine dehydrogenase"/>
    <property type="match status" value="1"/>
</dbReference>
<dbReference type="RefSeq" id="WP_369263492.1">
    <property type="nucleotide sequence ID" value="NZ_CP163440.1"/>
</dbReference>
<accession>A0AB39SGU8</accession>
<dbReference type="PANTHER" id="PTHR34512:SF30">
    <property type="entry name" value="OUTER MEMBRANE PROTEIN ASSEMBLY FACTOR BAMB"/>
    <property type="match status" value="1"/>
</dbReference>
<organism evidence="3">
    <name type="scientific">Streptomyces sp. R35</name>
    <dbReference type="NCBI Taxonomy" id="3238630"/>
    <lineage>
        <taxon>Bacteria</taxon>
        <taxon>Bacillati</taxon>
        <taxon>Actinomycetota</taxon>
        <taxon>Actinomycetes</taxon>
        <taxon>Kitasatosporales</taxon>
        <taxon>Streptomycetaceae</taxon>
        <taxon>Streptomyces</taxon>
    </lineage>
</organism>
<feature type="domain" description="Pyrrolo-quinoline quinone repeat" evidence="2">
    <location>
        <begin position="83"/>
        <end position="155"/>
    </location>
</feature>
<keyword evidence="1" id="KW-1133">Transmembrane helix</keyword>
<keyword evidence="1" id="KW-0472">Membrane</keyword>
<evidence type="ECO:0000259" key="2">
    <source>
        <dbReference type="Pfam" id="PF13360"/>
    </source>
</evidence>
<keyword evidence="1" id="KW-0812">Transmembrane</keyword>
<reference evidence="3" key="1">
    <citation type="submission" date="2024-07" db="EMBL/GenBank/DDBJ databases">
        <authorList>
            <person name="Yu S.T."/>
        </authorList>
    </citation>
    <scope>NUCLEOTIDE SEQUENCE</scope>
    <source>
        <strain evidence="3">R35</strain>
    </source>
</reference>
<dbReference type="AlphaFoldDB" id="A0AB39SGU8"/>
<dbReference type="InterPro" id="IPR015943">
    <property type="entry name" value="WD40/YVTN_repeat-like_dom_sf"/>
</dbReference>
<evidence type="ECO:0000313" key="3">
    <source>
        <dbReference type="EMBL" id="XDQ66489.1"/>
    </source>
</evidence>
<dbReference type="SMART" id="SM00564">
    <property type="entry name" value="PQQ"/>
    <property type="match status" value="5"/>
</dbReference>
<protein>
    <submittedName>
        <fullName evidence="3">PQQ-binding-like beta-propeller repeat protein</fullName>
    </submittedName>
</protein>
<dbReference type="InterPro" id="IPR018391">
    <property type="entry name" value="PQQ_b-propeller_rpt"/>
</dbReference>
<name>A0AB39SGU8_9ACTN</name>
<proteinExistence type="predicted"/>
<evidence type="ECO:0000256" key="1">
    <source>
        <dbReference type="SAM" id="Phobius"/>
    </source>
</evidence>
<gene>
    <name evidence="3" type="ORF">AB5J50_39625</name>
</gene>
<dbReference type="SUPFAM" id="SSF50998">
    <property type="entry name" value="Quinoprotein alcohol dehydrogenase-like"/>
    <property type="match status" value="1"/>
</dbReference>
<dbReference type="InterPro" id="IPR011047">
    <property type="entry name" value="Quinoprotein_ADH-like_sf"/>
</dbReference>
<feature type="transmembrane region" description="Helical" evidence="1">
    <location>
        <begin position="12"/>
        <end position="36"/>
    </location>
</feature>
<feature type="domain" description="Pyrrolo-quinoline quinone repeat" evidence="2">
    <location>
        <begin position="224"/>
        <end position="384"/>
    </location>
</feature>
<dbReference type="InterPro" id="IPR002372">
    <property type="entry name" value="PQQ_rpt_dom"/>
</dbReference>
<dbReference type="Pfam" id="PF13360">
    <property type="entry name" value="PQQ_2"/>
    <property type="match status" value="2"/>
</dbReference>
<dbReference type="PANTHER" id="PTHR34512">
    <property type="entry name" value="CELL SURFACE PROTEIN"/>
    <property type="match status" value="1"/>
</dbReference>
<sequence>MAGRAGGLMDRDWIYIVLLVVVLLSRVIFGLVDWYISRDVFTGAHGPFPAAFAAEAPGAPEHLIRRPGGEQVLVHGLSLRWTDNGNGMAALNLRTGKEYWRYERRDVDHPVVWQFGVSERTVVARFTDGKLVAIDLRTGKLLWHAEIRAGDRGRTVKIVGGQAVTEDPGAVRAFDERDGRNLWTAKTPESCPEVFLSSVHTLPDHLSAVHVLCNASGRYGPDENGLLLGVDNRTGKILWQQRTVDPDLTAWDDGHTLVAPDPDHRQTIQLLDMNRQRISPRAALPLNKWDVVAVGSGTVLSGTDPKNRSGEHDTLLRAFDTVDGQPSWQLRAPSGQEYGLPKIADGRVYVSRQPYLTEADAGRRFHADLLVLDADTGRLLHTLRLPAMTADDETADYEKLVIGDIADGAVSIGWRDHGGDLLIAMV</sequence>